<keyword evidence="7" id="KW-0539">Nucleus</keyword>
<evidence type="ECO:0000256" key="4">
    <source>
        <dbReference type="ARBA" id="ARBA00023008"/>
    </source>
</evidence>
<keyword evidence="4" id="KW-0186">Copper</keyword>
<feature type="region of interest" description="Disordered" evidence="8">
    <location>
        <begin position="869"/>
        <end position="901"/>
    </location>
</feature>
<evidence type="ECO:0000256" key="5">
    <source>
        <dbReference type="ARBA" id="ARBA00023015"/>
    </source>
</evidence>
<evidence type="ECO:0000313" key="10">
    <source>
        <dbReference type="EMBL" id="WRT68538.1"/>
    </source>
</evidence>
<dbReference type="PROSITE" id="PS01119">
    <property type="entry name" value="COPPER_FIST_1"/>
    <property type="match status" value="1"/>
</dbReference>
<feature type="compositionally biased region" description="Polar residues" evidence="8">
    <location>
        <begin position="623"/>
        <end position="637"/>
    </location>
</feature>
<dbReference type="SMART" id="SM01090">
    <property type="entry name" value="Copper-fist"/>
    <property type="match status" value="1"/>
</dbReference>
<feature type="region of interest" description="Disordered" evidence="8">
    <location>
        <begin position="549"/>
        <end position="637"/>
    </location>
</feature>
<feature type="compositionally biased region" description="Polar residues" evidence="8">
    <location>
        <begin position="69"/>
        <end position="86"/>
    </location>
</feature>
<name>A0ABZ1D3N8_9TREE</name>
<dbReference type="SUPFAM" id="SSF57879">
    <property type="entry name" value="Zinc domain conserved in yeast copper-regulated transcription factors"/>
    <property type="match status" value="1"/>
</dbReference>
<dbReference type="PANTHER" id="PTHR28088">
    <property type="entry name" value="TRANSCRIPTIONAL ACTIVATOR HAA1-RELATED"/>
    <property type="match status" value="1"/>
</dbReference>
<dbReference type="RefSeq" id="XP_062793278.1">
    <property type="nucleotide sequence ID" value="XM_062937227.1"/>
</dbReference>
<feature type="region of interest" description="Disordered" evidence="8">
    <location>
        <begin position="1050"/>
        <end position="1078"/>
    </location>
</feature>
<keyword evidence="6" id="KW-0804">Transcription</keyword>
<organism evidence="10 11">
    <name type="scientific">Kwoniella shivajii</name>
    <dbReference type="NCBI Taxonomy" id="564305"/>
    <lineage>
        <taxon>Eukaryota</taxon>
        <taxon>Fungi</taxon>
        <taxon>Dikarya</taxon>
        <taxon>Basidiomycota</taxon>
        <taxon>Agaricomycotina</taxon>
        <taxon>Tremellomycetes</taxon>
        <taxon>Tremellales</taxon>
        <taxon>Cryptococcaceae</taxon>
        <taxon>Kwoniella</taxon>
    </lineage>
</organism>
<feature type="region of interest" description="Disordered" evidence="8">
    <location>
        <begin position="245"/>
        <end position="286"/>
    </location>
</feature>
<evidence type="ECO:0000259" key="9">
    <source>
        <dbReference type="PROSITE" id="PS50073"/>
    </source>
</evidence>
<dbReference type="InterPro" id="IPR051763">
    <property type="entry name" value="Copper_Homeo_Regul"/>
</dbReference>
<gene>
    <name evidence="10" type="ORF">IL334_005515</name>
</gene>
<evidence type="ECO:0000256" key="6">
    <source>
        <dbReference type="ARBA" id="ARBA00023163"/>
    </source>
</evidence>
<evidence type="ECO:0000313" key="11">
    <source>
        <dbReference type="Proteomes" id="UP001329825"/>
    </source>
</evidence>
<evidence type="ECO:0000256" key="8">
    <source>
        <dbReference type="SAM" id="MobiDB-lite"/>
    </source>
</evidence>
<feature type="region of interest" description="Disordered" evidence="8">
    <location>
        <begin position="67"/>
        <end position="86"/>
    </location>
</feature>
<protein>
    <recommendedName>
        <fullName evidence="9">Copper-fist domain-containing protein</fullName>
    </recommendedName>
</protein>
<feature type="compositionally biased region" description="Polar residues" evidence="8">
    <location>
        <begin position="560"/>
        <end position="590"/>
    </location>
</feature>
<dbReference type="Pfam" id="PF00649">
    <property type="entry name" value="Copper-fist"/>
    <property type="match status" value="1"/>
</dbReference>
<dbReference type="InterPro" id="IPR001083">
    <property type="entry name" value="Cu_fist_DNA-bd_dom"/>
</dbReference>
<evidence type="ECO:0000256" key="2">
    <source>
        <dbReference type="ARBA" id="ARBA00022723"/>
    </source>
</evidence>
<dbReference type="PRINTS" id="PR00617">
    <property type="entry name" value="COPPERFIST"/>
</dbReference>
<feature type="compositionally biased region" description="Basic residues" evidence="8">
    <location>
        <begin position="228"/>
        <end position="237"/>
    </location>
</feature>
<feature type="compositionally biased region" description="Polar residues" evidence="8">
    <location>
        <begin position="778"/>
        <end position="791"/>
    </location>
</feature>
<dbReference type="Proteomes" id="UP001329825">
    <property type="component" value="Chromosome 7"/>
</dbReference>
<comment type="subcellular location">
    <subcellularLocation>
        <location evidence="1">Nucleus</location>
    </subcellularLocation>
</comment>
<sequence>MVLINEKKYACDKCIKGHRVTGCTHTDRPLYEIKKKGRPTTQCSCCKEKRKSTGSSVHNKCICGDTKKSSTTNSTIPPAASPSTASHVQIEQALSSNAAEQMDEYDEFELETRKGQPGSKATFPRGFKDVLELAAAANALAGMVEEDSAFKVAERSVSALLNPCKCESGGQCKCCLPKKKNANADSLDIPDDPPASGAHDSSSSGSIIPRPIPAPILNPYLSPGNMHHPAHTSPHVHKTKLYSPYSINPASQSRHGRRDTISSARSSGRASPVTKSSRPPTRIKPLTDFGRLIGAALNQDGTLNKEIPRSAVGLPRLPGIQTFDVAAENGGTKIEAMEMEQDIDMPLAFPTNEEVVIGACCCGEDCECPGCATHDNSGVPAREHDHEGGNSCGEGCKGRHDCNHSIAVPSGVRSIAQLISLAASQVPPPPETQHYSSLDPHDIRMLPSSAQLSEDAARTLGMVQLKPLECCNGRCQCAAGQCTCEKDCCGCCVRCACSEEDEDARMNEDEHPPPNEIVQPAAKSSCCSGKNSVPQFNTVQTNPPNLALALPAPIPVQPPSTLLSPENPRPSSIHSQQPSPVHSGTTTPTHPVSGAVRRATSTSSKNRRESHDTPSSLHRRATVTGNPLATTGPSKTTAKSIAAQNVQLHRTILPKPTASHLAVKTSINGNNDTRQSSPAGNNIGITSAGQTRSTSPTGAEINREFPNFDGQTSGSQAQNLPLPTSVPVPAALHMPSPMNAMLGSYQWHPQAQESGPQPMFTPRPEVQNGRFHQYESHPPSSTQVPVSSDLATSSDHNIDPWNAALLAFLHNYPQSNSTTSQTYLDATNTMNDQWFTQPPGLQAASSGDTSPELDQPIDIEQFIAQALMNQQSQQQAQPMPVPDPDLVSANQSGPSHTDFDPGFNDCLLNSSLFTYQDPNASTESHSITPHFPSSQGYIPQPQPLLQDASSETGPRFIPMVPGLSPDITYSPNWTSATAKEDIVQEEKRKLDELRANVDSRISPLHQPPQQQQHAPTQRQFEIPGGDIIDLSKPLDANALSKIMQALQKHGEQLPAQAPDSLPPQAPPPPPPASQMSTLSYDQSNLNDISTAGHGGSTNTSNTTKELDDMFNQFVTLDGISSNPQSIQSIDPLLDTSGNNGAWIGLQDMDGMTGVGVAGWERGGGMWS</sequence>
<feature type="region of interest" description="Disordered" evidence="8">
    <location>
        <begin position="185"/>
        <end position="209"/>
    </location>
</feature>
<dbReference type="Gene3D" id="3.90.430.10">
    <property type="entry name" value="Copper fist DNA-binding domain"/>
    <property type="match status" value="1"/>
</dbReference>
<feature type="compositionally biased region" description="Polar residues" evidence="8">
    <location>
        <begin position="261"/>
        <end position="279"/>
    </location>
</feature>
<accession>A0ABZ1D3N8</accession>
<keyword evidence="11" id="KW-1185">Reference proteome</keyword>
<keyword evidence="5" id="KW-0805">Transcription regulation</keyword>
<feature type="compositionally biased region" description="Polar residues" evidence="8">
    <location>
        <begin position="709"/>
        <end position="722"/>
    </location>
</feature>
<feature type="compositionally biased region" description="Pro residues" evidence="8">
    <location>
        <begin position="1060"/>
        <end position="1072"/>
    </location>
</feature>
<feature type="region of interest" description="Disordered" evidence="8">
    <location>
        <begin position="218"/>
        <end position="237"/>
    </location>
</feature>
<feature type="region of interest" description="Disordered" evidence="8">
    <location>
        <begin position="770"/>
        <end position="791"/>
    </location>
</feature>
<dbReference type="InterPro" id="IPR036395">
    <property type="entry name" value="Cu_fist_DNA-bd_dom_sf"/>
</dbReference>
<dbReference type="PROSITE" id="PS50073">
    <property type="entry name" value="COPPER_FIST_2"/>
    <property type="match status" value="1"/>
</dbReference>
<evidence type="ECO:0000256" key="1">
    <source>
        <dbReference type="ARBA" id="ARBA00004123"/>
    </source>
</evidence>
<evidence type="ECO:0000256" key="3">
    <source>
        <dbReference type="ARBA" id="ARBA00022833"/>
    </source>
</evidence>
<dbReference type="GeneID" id="87957646"/>
<dbReference type="PANTHER" id="PTHR28088:SF5">
    <property type="entry name" value="TRANSCRIPTIONAL ACTIVATOR HAA1-RELATED"/>
    <property type="match status" value="1"/>
</dbReference>
<proteinExistence type="predicted"/>
<evidence type="ECO:0000256" key="7">
    <source>
        <dbReference type="ARBA" id="ARBA00023242"/>
    </source>
</evidence>
<dbReference type="EMBL" id="CP141887">
    <property type="protein sequence ID" value="WRT68538.1"/>
    <property type="molecule type" value="Genomic_DNA"/>
</dbReference>
<feature type="compositionally biased region" description="Low complexity" evidence="8">
    <location>
        <begin position="194"/>
        <end position="209"/>
    </location>
</feature>
<feature type="compositionally biased region" description="Polar residues" evidence="8">
    <location>
        <begin position="667"/>
        <end position="697"/>
    </location>
</feature>
<keyword evidence="2" id="KW-0479">Metal-binding</keyword>
<feature type="region of interest" description="Disordered" evidence="8">
    <location>
        <begin position="667"/>
        <end position="728"/>
    </location>
</feature>
<keyword evidence="3" id="KW-0862">Zinc</keyword>
<reference evidence="10 11" key="1">
    <citation type="submission" date="2024-01" db="EMBL/GenBank/DDBJ databases">
        <title>Comparative genomics of Cryptococcus and Kwoniella reveals pathogenesis evolution and contrasting modes of karyotype evolution via chromosome fusion or intercentromeric recombination.</title>
        <authorList>
            <person name="Coelho M.A."/>
            <person name="David-Palma M."/>
            <person name="Shea T."/>
            <person name="Bowers K."/>
            <person name="McGinley-Smith S."/>
            <person name="Mohammad A.W."/>
            <person name="Gnirke A."/>
            <person name="Yurkov A.M."/>
            <person name="Nowrousian M."/>
            <person name="Sun S."/>
            <person name="Cuomo C.A."/>
            <person name="Heitman J."/>
        </authorList>
    </citation>
    <scope>NUCLEOTIDE SEQUENCE [LARGE SCALE GENOMIC DNA]</scope>
    <source>
        <strain evidence="10">CBS 11374</strain>
    </source>
</reference>
<feature type="domain" description="Copper-fist" evidence="9">
    <location>
        <begin position="1"/>
        <end position="40"/>
    </location>
</feature>
<dbReference type="SMART" id="SM00412">
    <property type="entry name" value="Cu_FIST"/>
    <property type="match status" value="1"/>
</dbReference>